<dbReference type="InterPro" id="IPR028994">
    <property type="entry name" value="Integrin_alpha_N"/>
</dbReference>
<evidence type="ECO:0000256" key="4">
    <source>
        <dbReference type="ARBA" id="ARBA00022989"/>
    </source>
</evidence>
<evidence type="ECO:0000256" key="5">
    <source>
        <dbReference type="ARBA" id="ARBA00023136"/>
    </source>
</evidence>
<keyword evidence="2" id="KW-0812">Transmembrane</keyword>
<comment type="caution">
    <text evidence="8">The sequence shown here is derived from an EMBL/GenBank/DDBJ whole genome shotgun (WGS) entry which is preliminary data.</text>
</comment>
<dbReference type="InterPro" id="IPR045232">
    <property type="entry name" value="FAM234"/>
</dbReference>
<reference evidence="8" key="2">
    <citation type="journal article" date="2021" name="Microbiome">
        <title>Successional dynamics and alternative stable states in a saline activated sludge microbial community over 9 years.</title>
        <authorList>
            <person name="Wang Y."/>
            <person name="Ye J."/>
            <person name="Ju F."/>
            <person name="Liu L."/>
            <person name="Boyd J.A."/>
            <person name="Deng Y."/>
            <person name="Parks D.H."/>
            <person name="Jiang X."/>
            <person name="Yin X."/>
            <person name="Woodcroft B.J."/>
            <person name="Tyson G.W."/>
            <person name="Hugenholtz P."/>
            <person name="Polz M.F."/>
            <person name="Zhang T."/>
        </authorList>
    </citation>
    <scope>NUCLEOTIDE SEQUENCE</scope>
    <source>
        <strain evidence="8">HKST-UBA01</strain>
    </source>
</reference>
<evidence type="ECO:0000313" key="8">
    <source>
        <dbReference type="EMBL" id="MCA9729519.1"/>
    </source>
</evidence>
<protein>
    <submittedName>
        <fullName evidence="8">VCBS repeat-containing protein</fullName>
    </submittedName>
</protein>
<feature type="region of interest" description="Disordered" evidence="6">
    <location>
        <begin position="540"/>
        <end position="597"/>
    </location>
</feature>
<dbReference type="Pfam" id="PF13860">
    <property type="entry name" value="FlgD_ig"/>
    <property type="match status" value="1"/>
</dbReference>
<dbReference type="AlphaFoldDB" id="A0A956M1S5"/>
<dbReference type="Proteomes" id="UP000697710">
    <property type="component" value="Unassembled WGS sequence"/>
</dbReference>
<evidence type="ECO:0000256" key="6">
    <source>
        <dbReference type="SAM" id="MobiDB-lite"/>
    </source>
</evidence>
<feature type="non-terminal residue" evidence="8">
    <location>
        <position position="1"/>
    </location>
</feature>
<dbReference type="InterPro" id="IPR013517">
    <property type="entry name" value="FG-GAP"/>
</dbReference>
<dbReference type="Gene3D" id="2.60.40.4070">
    <property type="match status" value="1"/>
</dbReference>
<dbReference type="Gene3D" id="2.130.10.130">
    <property type="entry name" value="Integrin alpha, N-terminal"/>
    <property type="match status" value="2"/>
</dbReference>
<keyword evidence="3" id="KW-0732">Signal</keyword>
<dbReference type="Pfam" id="PF13517">
    <property type="entry name" value="FG-GAP_3"/>
    <property type="match status" value="2"/>
</dbReference>
<dbReference type="GO" id="GO:0016020">
    <property type="term" value="C:membrane"/>
    <property type="evidence" value="ECO:0007669"/>
    <property type="project" value="UniProtKB-SubCell"/>
</dbReference>
<dbReference type="SUPFAM" id="SSF69318">
    <property type="entry name" value="Integrin alpha N-terminal domain"/>
    <property type="match status" value="2"/>
</dbReference>
<organism evidence="8 9">
    <name type="scientific">Eiseniibacteriota bacterium</name>
    <dbReference type="NCBI Taxonomy" id="2212470"/>
    <lineage>
        <taxon>Bacteria</taxon>
        <taxon>Candidatus Eiseniibacteriota</taxon>
    </lineage>
</organism>
<evidence type="ECO:0000259" key="7">
    <source>
        <dbReference type="Pfam" id="PF13860"/>
    </source>
</evidence>
<dbReference type="InterPro" id="IPR025965">
    <property type="entry name" value="FlgD/Vpr_Ig-like"/>
</dbReference>
<proteinExistence type="predicted"/>
<evidence type="ECO:0000313" key="9">
    <source>
        <dbReference type="Proteomes" id="UP000697710"/>
    </source>
</evidence>
<name>A0A956M1S5_UNCEI</name>
<feature type="compositionally biased region" description="Basic and acidic residues" evidence="6">
    <location>
        <begin position="556"/>
        <end position="569"/>
    </location>
</feature>
<evidence type="ECO:0000256" key="2">
    <source>
        <dbReference type="ARBA" id="ARBA00022692"/>
    </source>
</evidence>
<sequence length="676" mass="70783">RCVAIGRSRSRWYPAEVTATIDLWHRIARRSGRCRRLTGAMLLIATSGPAAAQSVTTPITIPLDPVQVVTEEADPDQPHGFIERPEGAYLYEIATGRLLALLPPIDAHAILTGFSGQSLDQAAVDPVLPAILRPLDAWPQSLPEIPAGPPAIGDVTGDGKPEIVLTMTDGEVLVFDARGAVLPGWPRLLEAPIHHGATLADVNGDGKTEILVATESGNAHVLLSSGGEELAGWPVCLESLGRGEKLRAPPVVADLDGNGDLEIILTATEGTFEAYSSSGGQLPGWPIHYRSGTSPTNPASCLAAPCVADLEGDGELEIVAALNSGVVVATDADGVSALGWPRILPSRARGGFGPVAVTDLDRRGGLDVVVATDRGFPGPPQLVAYRHNGTVLSGWPVELPYPANGGVAVADLDGDGSSEVLVATVGGDGEVLALRADGSALPGWPRRFPAVSFGPGVVVGDVDGRPGPEVVLLGTTATYDSRAELYVLNAKGQPLDGFPVEFETADAFGGGVTLGDIDQDGRQELLIALGGSPRIAIYQTAGTAGEKTTPWPRSSRGPERIARAPRVERSSGPQLPPDRDPGPDQPLPPNELPASLDPNTTISFVLNRPADIRLRILDIQGLPVRTALAGPLPKGLYAIEWDGRDESGETMPTGVYFFELEVDGAVRTKRLVSLLR</sequence>
<gene>
    <name evidence="8" type="ORF">KC729_17665</name>
</gene>
<dbReference type="PANTHER" id="PTHR21419:SF23">
    <property type="entry name" value="PROTEIN DEFECTIVE IN EXINE FORMATION 1"/>
    <property type="match status" value="1"/>
</dbReference>
<dbReference type="EMBL" id="JAGQHR010000729">
    <property type="protein sequence ID" value="MCA9729519.1"/>
    <property type="molecule type" value="Genomic_DNA"/>
</dbReference>
<feature type="domain" description="FlgD/Vpr Ig-like" evidence="7">
    <location>
        <begin position="600"/>
        <end position="662"/>
    </location>
</feature>
<evidence type="ECO:0000256" key="1">
    <source>
        <dbReference type="ARBA" id="ARBA00004167"/>
    </source>
</evidence>
<evidence type="ECO:0000256" key="3">
    <source>
        <dbReference type="ARBA" id="ARBA00022729"/>
    </source>
</evidence>
<dbReference type="PANTHER" id="PTHR21419">
    <property type="match status" value="1"/>
</dbReference>
<reference evidence="8" key="1">
    <citation type="submission" date="2020-04" db="EMBL/GenBank/DDBJ databases">
        <authorList>
            <person name="Zhang T."/>
        </authorList>
    </citation>
    <scope>NUCLEOTIDE SEQUENCE</scope>
    <source>
        <strain evidence="8">HKST-UBA01</strain>
    </source>
</reference>
<keyword evidence="4" id="KW-1133">Transmembrane helix</keyword>
<keyword evidence="5" id="KW-0472">Membrane</keyword>
<comment type="subcellular location">
    <subcellularLocation>
        <location evidence="1">Membrane</location>
        <topology evidence="1">Single-pass membrane protein</topology>
    </subcellularLocation>
</comment>
<accession>A0A956M1S5</accession>